<dbReference type="GeneID" id="19524908"/>
<keyword evidence="1" id="KW-0472">Membrane</keyword>
<accession>A0A060BI23</accession>
<sequence>MKNALLIVLRTICDTGFYIACSFTGTWLALTYFNVI</sequence>
<name>A0A060BI23_9CAUD</name>
<keyword evidence="3" id="KW-1185">Reference proteome</keyword>
<gene>
    <name evidence="2" type="ORF">JS09_0184</name>
</gene>
<dbReference type="Proteomes" id="UP000019733">
    <property type="component" value="Segment"/>
</dbReference>
<feature type="transmembrane region" description="Helical" evidence="1">
    <location>
        <begin position="12"/>
        <end position="33"/>
    </location>
</feature>
<evidence type="ECO:0000313" key="3">
    <source>
        <dbReference type="Proteomes" id="UP000019733"/>
    </source>
</evidence>
<dbReference type="OrthoDB" id="39150at10239"/>
<reference evidence="2" key="1">
    <citation type="submission" date="2015-07" db="EMBL/GenBank/DDBJ databases">
        <title>Isolation and characterization of a novel lytic T4-like coliphage vB_EcoM_JS09 infecting APEC.</title>
        <authorList>
            <person name="Zhou Y."/>
            <person name="Bao H.D."/>
            <person name="Zhang H."/>
            <person name="Wang R."/>
        </authorList>
    </citation>
    <scope>NUCLEOTIDE SEQUENCE</scope>
</reference>
<proteinExistence type="predicted"/>
<evidence type="ECO:0000256" key="1">
    <source>
        <dbReference type="SAM" id="Phobius"/>
    </source>
</evidence>
<keyword evidence="1" id="KW-0812">Transmembrane</keyword>
<dbReference type="EMBL" id="KF582788">
    <property type="protein sequence ID" value="AIA80150.1"/>
    <property type="molecule type" value="Genomic_DNA"/>
</dbReference>
<dbReference type="KEGG" id="vg:19524908"/>
<evidence type="ECO:0000313" key="2">
    <source>
        <dbReference type="EMBL" id="AIA80150.1"/>
    </source>
</evidence>
<protein>
    <submittedName>
        <fullName evidence="2">Uncharacterized protein</fullName>
    </submittedName>
</protein>
<keyword evidence="1" id="KW-1133">Transmembrane helix</keyword>
<organism evidence="2 3">
    <name type="scientific">Escherichia phage vB_EcoM_JS09</name>
    <dbReference type="NCBI Taxonomy" id="1430444"/>
    <lineage>
        <taxon>Viruses</taxon>
        <taxon>Duplodnaviria</taxon>
        <taxon>Heunggongvirae</taxon>
        <taxon>Uroviricota</taxon>
        <taxon>Caudoviricetes</taxon>
        <taxon>Pantevenvirales</taxon>
        <taxon>Straboviridae</taxon>
        <taxon>Tevenvirinae</taxon>
        <taxon>Mosigvirus</taxon>
        <taxon>Mosigvirus JS09</taxon>
    </lineage>
</organism>
<dbReference type="RefSeq" id="YP_009037507.1">
    <property type="nucleotide sequence ID" value="NC_024124.2"/>
</dbReference>